<gene>
    <name evidence="2" type="ORF">HYC85_025844</name>
</gene>
<organism evidence="2 3">
    <name type="scientific">Camellia sinensis</name>
    <name type="common">Tea plant</name>
    <name type="synonym">Thea sinensis</name>
    <dbReference type="NCBI Taxonomy" id="4442"/>
    <lineage>
        <taxon>Eukaryota</taxon>
        <taxon>Viridiplantae</taxon>
        <taxon>Streptophyta</taxon>
        <taxon>Embryophyta</taxon>
        <taxon>Tracheophyta</taxon>
        <taxon>Spermatophyta</taxon>
        <taxon>Magnoliopsida</taxon>
        <taxon>eudicotyledons</taxon>
        <taxon>Gunneridae</taxon>
        <taxon>Pentapetalae</taxon>
        <taxon>asterids</taxon>
        <taxon>Ericales</taxon>
        <taxon>Theaceae</taxon>
        <taxon>Camellia</taxon>
    </lineage>
</organism>
<keyword evidence="1" id="KW-1133">Transmembrane helix</keyword>
<feature type="transmembrane region" description="Helical" evidence="1">
    <location>
        <begin position="116"/>
        <end position="135"/>
    </location>
</feature>
<accession>A0A7J7G319</accession>
<evidence type="ECO:0008006" key="4">
    <source>
        <dbReference type="Google" id="ProtNLM"/>
    </source>
</evidence>
<sequence>MYPKTYQAYSVIPWSTELIQVVEKFVLPQERKSKNCDGKTPLQIFIEEHKELMAYEGQWMMGKATSCTVAASYHSSRREHIFAISDGLALVSALSTVLSLSIFTSRYPAIDYLYALPMRIIIGLLVLFLSLITMMTV</sequence>
<keyword evidence="1" id="KW-0472">Membrane</keyword>
<keyword evidence="3" id="KW-1185">Reference proteome</keyword>
<dbReference type="Proteomes" id="UP000593564">
    <property type="component" value="Unassembled WGS sequence"/>
</dbReference>
<evidence type="ECO:0000313" key="3">
    <source>
        <dbReference type="Proteomes" id="UP000593564"/>
    </source>
</evidence>
<evidence type="ECO:0000313" key="2">
    <source>
        <dbReference type="EMBL" id="KAF5934715.1"/>
    </source>
</evidence>
<proteinExistence type="predicted"/>
<feature type="transmembrane region" description="Helical" evidence="1">
    <location>
        <begin position="81"/>
        <end position="104"/>
    </location>
</feature>
<dbReference type="GO" id="GO:0016020">
    <property type="term" value="C:membrane"/>
    <property type="evidence" value="ECO:0007669"/>
    <property type="project" value="TreeGrafter"/>
</dbReference>
<dbReference type="EMBL" id="JACBKZ010000013">
    <property type="protein sequence ID" value="KAF5934715.1"/>
    <property type="molecule type" value="Genomic_DNA"/>
</dbReference>
<comment type="caution">
    <text evidence="2">The sequence shown here is derived from an EMBL/GenBank/DDBJ whole genome shotgun (WGS) entry which is preliminary data.</text>
</comment>
<reference evidence="3" key="1">
    <citation type="journal article" date="2020" name="Nat. Commun.">
        <title>Genome assembly of wild tea tree DASZ reveals pedigree and selection history of tea varieties.</title>
        <authorList>
            <person name="Zhang W."/>
            <person name="Zhang Y."/>
            <person name="Qiu H."/>
            <person name="Guo Y."/>
            <person name="Wan H."/>
            <person name="Zhang X."/>
            <person name="Scossa F."/>
            <person name="Alseekh S."/>
            <person name="Zhang Q."/>
            <person name="Wang P."/>
            <person name="Xu L."/>
            <person name="Schmidt M.H."/>
            <person name="Jia X."/>
            <person name="Li D."/>
            <person name="Zhu A."/>
            <person name="Guo F."/>
            <person name="Chen W."/>
            <person name="Ni D."/>
            <person name="Usadel B."/>
            <person name="Fernie A.R."/>
            <person name="Wen W."/>
        </authorList>
    </citation>
    <scope>NUCLEOTIDE SEQUENCE [LARGE SCALE GENOMIC DNA]</scope>
    <source>
        <strain evidence="3">cv. G240</strain>
    </source>
</reference>
<evidence type="ECO:0000256" key="1">
    <source>
        <dbReference type="SAM" id="Phobius"/>
    </source>
</evidence>
<keyword evidence="1" id="KW-0812">Transmembrane</keyword>
<reference evidence="2 3" key="2">
    <citation type="submission" date="2020-07" db="EMBL/GenBank/DDBJ databases">
        <title>Genome assembly of wild tea tree DASZ reveals pedigree and selection history of tea varieties.</title>
        <authorList>
            <person name="Zhang W."/>
        </authorList>
    </citation>
    <scope>NUCLEOTIDE SEQUENCE [LARGE SCALE GENOMIC DNA]</scope>
    <source>
        <strain evidence="3">cv. G240</strain>
        <tissue evidence="2">Leaf</tissue>
    </source>
</reference>
<dbReference type="AlphaFoldDB" id="A0A7J7G319"/>
<dbReference type="PANTHER" id="PTHR24177">
    <property type="entry name" value="CASKIN"/>
    <property type="match status" value="1"/>
</dbReference>
<dbReference type="PANTHER" id="PTHR24177:SF292">
    <property type="entry name" value="ANKYRIN REPEAT FAMILY PROTEIN-RELATED"/>
    <property type="match status" value="1"/>
</dbReference>
<name>A0A7J7G319_CAMSI</name>
<protein>
    <recommendedName>
        <fullName evidence="4">PGG domain-containing protein</fullName>
    </recommendedName>
</protein>